<feature type="domain" description="Terminase large subunit gp17-like C-terminal" evidence="3">
    <location>
        <begin position="342"/>
        <end position="482"/>
    </location>
</feature>
<evidence type="ECO:0000313" key="4">
    <source>
        <dbReference type="EMBL" id="TGY90323.1"/>
    </source>
</evidence>
<dbReference type="InterPro" id="IPR006517">
    <property type="entry name" value="Phage_terminase_lsu-like_C"/>
</dbReference>
<sequence>MALPPNRPMRRKRWSPSSNAGSRPAKRARGRLGMTDLRIQSAAAQKTLFYFFLQRVFETLEGQRLNRLDYVDALSLALQRAVSEDGGRLLVTIPPRHLKSVAAAIALPAWILGNHPTAKVMVATYSDTLSHEHAAKFAQIVNAPWYKALFPRTRARSSNKHEWRTTAGGARYGVSLAGTVTGFGADVIIIDDILKGSEARQEVMRAKARQFYTETLRSRLDNPRTGSIIAIMQRLHEDDFPAFLLEQGRFRHLNLPAIAEEDEDIPLHGARSWRRRRGDILDPYRFDEASLEDLKAEIGRVAFAAQYQQSPVLPEGAVIDIGKLKLVDKPPTKEECIWIVQSWDTAVETGPNCSYSVCTTWGYKDKVWYLLDLFRARLDGADLKARIVQLHDKWGAEEVLIEKTNATRVMWSAMRQEGGLLPTLIAPDGSKLERLSPHLDWLQTGQVVFPTEVEWWSALRDEMRAFPDGRHDDQVDAISQFMGWARGGRGAALLDTDPETGRRYGRDRSDFDRRW</sequence>
<protein>
    <recommendedName>
        <fullName evidence="3">Terminase large subunit gp17-like C-terminal domain-containing protein</fullName>
    </recommendedName>
</protein>
<keyword evidence="5" id="KW-1185">Reference proteome</keyword>
<evidence type="ECO:0000259" key="3">
    <source>
        <dbReference type="Pfam" id="PF17289"/>
    </source>
</evidence>
<dbReference type="Proteomes" id="UP000308054">
    <property type="component" value="Unassembled WGS sequence"/>
</dbReference>
<name>A0A4S2H468_9PROT</name>
<dbReference type="InterPro" id="IPR035421">
    <property type="entry name" value="Terminase_6C"/>
</dbReference>
<organism evidence="4 5">
    <name type="scientific">Marinicauda algicola</name>
    <dbReference type="NCBI Taxonomy" id="2029849"/>
    <lineage>
        <taxon>Bacteria</taxon>
        <taxon>Pseudomonadati</taxon>
        <taxon>Pseudomonadota</taxon>
        <taxon>Alphaproteobacteria</taxon>
        <taxon>Maricaulales</taxon>
        <taxon>Maricaulaceae</taxon>
        <taxon>Marinicauda</taxon>
    </lineage>
</organism>
<dbReference type="Gene3D" id="3.30.420.240">
    <property type="match status" value="1"/>
</dbReference>
<feature type="compositionally biased region" description="Basic and acidic residues" evidence="2">
    <location>
        <begin position="499"/>
        <end position="515"/>
    </location>
</feature>
<gene>
    <name evidence="4" type="ORF">E5163_04135</name>
</gene>
<comment type="caution">
    <text evidence="4">The sequence shown here is derived from an EMBL/GenBank/DDBJ whole genome shotgun (WGS) entry which is preliminary data.</text>
</comment>
<feature type="region of interest" description="Disordered" evidence="2">
    <location>
        <begin position="496"/>
        <end position="515"/>
    </location>
</feature>
<dbReference type="NCBIfam" id="TIGR01630">
    <property type="entry name" value="psiM2_ORF9"/>
    <property type="match status" value="1"/>
</dbReference>
<keyword evidence="1" id="KW-1188">Viral release from host cell</keyword>
<reference evidence="4 5" key="1">
    <citation type="journal article" date="2017" name="Int. J. Syst. Evol. Microbiol.">
        <title>Marinicauda algicola sp. nov., isolated from a marine red alga Rhodosorus marinus.</title>
        <authorList>
            <person name="Jeong S.E."/>
            <person name="Jeon S.H."/>
            <person name="Chun B.H."/>
            <person name="Kim D.W."/>
            <person name="Jeon C.O."/>
        </authorList>
    </citation>
    <scope>NUCLEOTIDE SEQUENCE [LARGE SCALE GENOMIC DNA]</scope>
    <source>
        <strain evidence="4 5">JCM 31718</strain>
    </source>
</reference>
<dbReference type="Pfam" id="PF17289">
    <property type="entry name" value="Terminase_6C"/>
    <property type="match status" value="1"/>
</dbReference>
<proteinExistence type="predicted"/>
<feature type="region of interest" description="Disordered" evidence="2">
    <location>
        <begin position="1"/>
        <end position="31"/>
    </location>
</feature>
<dbReference type="AlphaFoldDB" id="A0A4S2H468"/>
<dbReference type="EMBL" id="SRXW01000001">
    <property type="protein sequence ID" value="TGY90323.1"/>
    <property type="molecule type" value="Genomic_DNA"/>
</dbReference>
<evidence type="ECO:0000313" key="5">
    <source>
        <dbReference type="Proteomes" id="UP000308054"/>
    </source>
</evidence>
<evidence type="ECO:0000256" key="1">
    <source>
        <dbReference type="ARBA" id="ARBA00022612"/>
    </source>
</evidence>
<accession>A0A4S2H468</accession>
<evidence type="ECO:0000256" key="2">
    <source>
        <dbReference type="SAM" id="MobiDB-lite"/>
    </source>
</evidence>